<evidence type="ECO:0000313" key="2">
    <source>
        <dbReference type="EMBL" id="MDR7165986.1"/>
    </source>
</evidence>
<dbReference type="InterPro" id="IPR026816">
    <property type="entry name" value="Flavodoxin_dom"/>
</dbReference>
<dbReference type="Proteomes" id="UP001262032">
    <property type="component" value="Unassembled WGS sequence"/>
</dbReference>
<name>A0AAW8NGH2_PSEOX</name>
<dbReference type="GO" id="GO:0010181">
    <property type="term" value="F:FMN binding"/>
    <property type="evidence" value="ECO:0007669"/>
    <property type="project" value="InterPro"/>
</dbReference>
<dbReference type="RefSeq" id="WP_310114497.1">
    <property type="nucleotide sequence ID" value="NZ_CAXURQ020000002.1"/>
</dbReference>
<dbReference type="AlphaFoldDB" id="A0AAW8NGH2"/>
<keyword evidence="2" id="KW-0560">Oxidoreductase</keyword>
<dbReference type="Pfam" id="PF12724">
    <property type="entry name" value="Flavodoxin_5"/>
    <property type="match status" value="1"/>
</dbReference>
<dbReference type="GeneID" id="97424460"/>
<dbReference type="EC" id="1.3.5.3" evidence="2"/>
<dbReference type="PROSITE" id="PS50902">
    <property type="entry name" value="FLAVODOXIN_LIKE"/>
    <property type="match status" value="1"/>
</dbReference>
<dbReference type="GO" id="GO:0016491">
    <property type="term" value="F:oxidoreductase activity"/>
    <property type="evidence" value="ECO:0007669"/>
    <property type="project" value="UniProtKB-KW"/>
</dbReference>
<comment type="caution">
    <text evidence="2">The sequence shown here is derived from an EMBL/GenBank/DDBJ whole genome shotgun (WGS) entry which is preliminary data.</text>
</comment>
<reference evidence="2" key="1">
    <citation type="submission" date="2023-07" db="EMBL/GenBank/DDBJ databases">
        <title>Sorghum-associated microbial communities from plants grown in Nebraska, USA.</title>
        <authorList>
            <person name="Schachtman D."/>
        </authorList>
    </citation>
    <scope>NUCLEOTIDE SEQUENCE</scope>
    <source>
        <strain evidence="2">BE261</strain>
    </source>
</reference>
<proteinExistence type="predicted"/>
<feature type="domain" description="Flavodoxin-like" evidence="1">
    <location>
        <begin position="3"/>
        <end position="164"/>
    </location>
</feature>
<evidence type="ECO:0000313" key="3">
    <source>
        <dbReference type="Proteomes" id="UP001262032"/>
    </source>
</evidence>
<dbReference type="InterPro" id="IPR029039">
    <property type="entry name" value="Flavoprotein-like_sf"/>
</dbReference>
<dbReference type="SUPFAM" id="SSF52218">
    <property type="entry name" value="Flavoproteins"/>
    <property type="match status" value="1"/>
</dbReference>
<dbReference type="InterPro" id="IPR008254">
    <property type="entry name" value="Flavodoxin/NO_synth"/>
</dbReference>
<dbReference type="EMBL" id="JAVDWN010000023">
    <property type="protein sequence ID" value="MDR7165986.1"/>
    <property type="molecule type" value="Genomic_DNA"/>
</dbReference>
<organism evidence="2 3">
    <name type="scientific">Pseudarthrobacter oxydans</name>
    <name type="common">Arthrobacter oxydans</name>
    <dbReference type="NCBI Taxonomy" id="1671"/>
    <lineage>
        <taxon>Bacteria</taxon>
        <taxon>Bacillati</taxon>
        <taxon>Actinomycetota</taxon>
        <taxon>Actinomycetes</taxon>
        <taxon>Micrococcales</taxon>
        <taxon>Micrococcaceae</taxon>
        <taxon>Pseudarthrobacter</taxon>
    </lineage>
</organism>
<gene>
    <name evidence="2" type="ORF">J2X12_004040</name>
</gene>
<accession>A0AAW8NGH2</accession>
<sequence>MTVLVAYASALGSTRDIAHHIADRLAAGLDGVECRSVEEVESVSACDAVVVGSAVHNQSWLPAAGQFFARHAPELAKRPVWAFNVGMADALPKPFRKRGAELQQARLAGALPQDVSLRGHRMFSGVYNADQMSPALRVLFRLAGGRFGDFRDWAAIDAWADDIAAQLAKPASPTSSGNTVT</sequence>
<dbReference type="Gene3D" id="3.40.50.360">
    <property type="match status" value="1"/>
</dbReference>
<evidence type="ECO:0000259" key="1">
    <source>
        <dbReference type="PROSITE" id="PS50902"/>
    </source>
</evidence>
<protein>
    <submittedName>
        <fullName evidence="2">Menaquinone-dependent protoporphyrinogen oxidase</fullName>
        <ecNumber evidence="2">1.3.5.3</ecNumber>
    </submittedName>
</protein>